<gene>
    <name evidence="2" type="ORF">BDW59DRAFT_139944</name>
</gene>
<keyword evidence="3" id="KW-1185">Reference proteome</keyword>
<feature type="chain" id="PRO_5045280982" evidence="1">
    <location>
        <begin position="19"/>
        <end position="59"/>
    </location>
</feature>
<proteinExistence type="predicted"/>
<reference evidence="2 3" key="1">
    <citation type="submission" date="2024-07" db="EMBL/GenBank/DDBJ databases">
        <title>Section-level genome sequencing and comparative genomics of Aspergillus sections Usti and Cavernicolus.</title>
        <authorList>
            <consortium name="Lawrence Berkeley National Laboratory"/>
            <person name="Nybo J.L."/>
            <person name="Vesth T.C."/>
            <person name="Theobald S."/>
            <person name="Frisvad J.C."/>
            <person name="Larsen T.O."/>
            <person name="Kjaerboelling I."/>
            <person name="Rothschild-Mancinelli K."/>
            <person name="Lyhne E.K."/>
            <person name="Kogle M.E."/>
            <person name="Barry K."/>
            <person name="Clum A."/>
            <person name="Na H."/>
            <person name="Ledsgaard L."/>
            <person name="Lin J."/>
            <person name="Lipzen A."/>
            <person name="Kuo A."/>
            <person name="Riley R."/>
            <person name="Mondo S."/>
            <person name="LaButti K."/>
            <person name="Haridas S."/>
            <person name="Pangalinan J."/>
            <person name="Salamov A.A."/>
            <person name="Simmons B.A."/>
            <person name="Magnuson J.K."/>
            <person name="Chen J."/>
            <person name="Drula E."/>
            <person name="Henrissat B."/>
            <person name="Wiebenga A."/>
            <person name="Lubbers R.J."/>
            <person name="Gomes A.C."/>
            <person name="Makela M.R."/>
            <person name="Stajich J."/>
            <person name="Grigoriev I.V."/>
            <person name="Mortensen U.H."/>
            <person name="De vries R.P."/>
            <person name="Baker S.E."/>
            <person name="Andersen M.R."/>
        </authorList>
    </citation>
    <scope>NUCLEOTIDE SEQUENCE [LARGE SCALE GENOMIC DNA]</scope>
    <source>
        <strain evidence="2 3">CBS 600.67</strain>
    </source>
</reference>
<comment type="caution">
    <text evidence="2">The sequence shown here is derived from an EMBL/GenBank/DDBJ whole genome shotgun (WGS) entry which is preliminary data.</text>
</comment>
<name>A0ABR4IVG4_9EURO</name>
<sequence>MRFLTLITVLATATFTSAMPDRAHAQISCIGLNNRRCDNSTINLTCCPPLHCGSDSRCH</sequence>
<organism evidence="2 3">
    <name type="scientific">Aspergillus cavernicola</name>
    <dbReference type="NCBI Taxonomy" id="176166"/>
    <lineage>
        <taxon>Eukaryota</taxon>
        <taxon>Fungi</taxon>
        <taxon>Dikarya</taxon>
        <taxon>Ascomycota</taxon>
        <taxon>Pezizomycotina</taxon>
        <taxon>Eurotiomycetes</taxon>
        <taxon>Eurotiomycetidae</taxon>
        <taxon>Eurotiales</taxon>
        <taxon>Aspergillaceae</taxon>
        <taxon>Aspergillus</taxon>
        <taxon>Aspergillus subgen. Nidulantes</taxon>
    </lineage>
</organism>
<keyword evidence="1" id="KW-0732">Signal</keyword>
<dbReference type="EMBL" id="JBFXLS010000008">
    <property type="protein sequence ID" value="KAL2831741.1"/>
    <property type="molecule type" value="Genomic_DNA"/>
</dbReference>
<evidence type="ECO:0000256" key="1">
    <source>
        <dbReference type="SAM" id="SignalP"/>
    </source>
</evidence>
<dbReference type="Proteomes" id="UP001610335">
    <property type="component" value="Unassembled WGS sequence"/>
</dbReference>
<evidence type="ECO:0000313" key="2">
    <source>
        <dbReference type="EMBL" id="KAL2831741.1"/>
    </source>
</evidence>
<feature type="signal peptide" evidence="1">
    <location>
        <begin position="1"/>
        <end position="18"/>
    </location>
</feature>
<protein>
    <submittedName>
        <fullName evidence="2">Uncharacterized protein</fullName>
    </submittedName>
</protein>
<evidence type="ECO:0000313" key="3">
    <source>
        <dbReference type="Proteomes" id="UP001610335"/>
    </source>
</evidence>
<accession>A0ABR4IVG4</accession>